<gene>
    <name evidence="9" type="ORF">P4O66_005702</name>
</gene>
<dbReference type="PIRSF" id="PIRSF000332">
    <property type="entry name" value="FMO"/>
    <property type="match status" value="1"/>
</dbReference>
<accession>A0AAD8ZLX7</accession>
<dbReference type="InterPro" id="IPR036188">
    <property type="entry name" value="FAD/NAD-bd_sf"/>
</dbReference>
<evidence type="ECO:0000256" key="8">
    <source>
        <dbReference type="RuleBase" id="RU361177"/>
    </source>
</evidence>
<evidence type="ECO:0000256" key="5">
    <source>
        <dbReference type="ARBA" id="ARBA00022857"/>
    </source>
</evidence>
<dbReference type="Gene3D" id="3.50.50.60">
    <property type="entry name" value="FAD/NAD(P)-binding domain"/>
    <property type="match status" value="3"/>
</dbReference>
<evidence type="ECO:0000256" key="2">
    <source>
        <dbReference type="ARBA" id="ARBA00009183"/>
    </source>
</evidence>
<evidence type="ECO:0000256" key="1">
    <source>
        <dbReference type="ARBA" id="ARBA00001974"/>
    </source>
</evidence>
<comment type="cofactor">
    <cofactor evidence="1 8">
        <name>FAD</name>
        <dbReference type="ChEBI" id="CHEBI:57692"/>
    </cofactor>
</comment>
<keyword evidence="5" id="KW-0521">NADP</keyword>
<dbReference type="GO" id="GO:0050661">
    <property type="term" value="F:NADP binding"/>
    <property type="evidence" value="ECO:0007669"/>
    <property type="project" value="InterPro"/>
</dbReference>
<protein>
    <recommendedName>
        <fullName evidence="8">Flavin-containing monooxygenase</fullName>
        <ecNumber evidence="8">1.-.-.-</ecNumber>
    </recommendedName>
</protein>
<dbReference type="InterPro" id="IPR000960">
    <property type="entry name" value="Flavin_mOase"/>
</dbReference>
<dbReference type="GO" id="GO:0004499">
    <property type="term" value="F:N,N-dimethylaniline monooxygenase activity"/>
    <property type="evidence" value="ECO:0007669"/>
    <property type="project" value="InterPro"/>
</dbReference>
<dbReference type="Pfam" id="PF00743">
    <property type="entry name" value="FMO-like"/>
    <property type="match status" value="3"/>
</dbReference>
<comment type="similarity">
    <text evidence="2 8">Belongs to the FMO family.</text>
</comment>
<keyword evidence="10" id="KW-1185">Reference proteome</keyword>
<dbReference type="AlphaFoldDB" id="A0AAD8ZLX7"/>
<evidence type="ECO:0000256" key="6">
    <source>
        <dbReference type="ARBA" id="ARBA00023002"/>
    </source>
</evidence>
<evidence type="ECO:0000256" key="7">
    <source>
        <dbReference type="ARBA" id="ARBA00023033"/>
    </source>
</evidence>
<keyword evidence="7 8" id="KW-0503">Monooxygenase</keyword>
<proteinExistence type="inferred from homology"/>
<name>A0AAD8ZLX7_9TELE</name>
<dbReference type="GO" id="GO:0050660">
    <property type="term" value="F:flavin adenine dinucleotide binding"/>
    <property type="evidence" value="ECO:0007669"/>
    <property type="project" value="InterPro"/>
</dbReference>
<organism evidence="9 10">
    <name type="scientific">Electrophorus voltai</name>
    <dbReference type="NCBI Taxonomy" id="2609070"/>
    <lineage>
        <taxon>Eukaryota</taxon>
        <taxon>Metazoa</taxon>
        <taxon>Chordata</taxon>
        <taxon>Craniata</taxon>
        <taxon>Vertebrata</taxon>
        <taxon>Euteleostomi</taxon>
        <taxon>Actinopterygii</taxon>
        <taxon>Neopterygii</taxon>
        <taxon>Teleostei</taxon>
        <taxon>Ostariophysi</taxon>
        <taxon>Gymnotiformes</taxon>
        <taxon>Gymnotoidei</taxon>
        <taxon>Gymnotidae</taxon>
        <taxon>Electrophorus</taxon>
    </lineage>
</organism>
<dbReference type="EMBL" id="JAROKS010000010">
    <property type="protein sequence ID" value="KAK1800483.1"/>
    <property type="molecule type" value="Genomic_DNA"/>
</dbReference>
<evidence type="ECO:0000313" key="9">
    <source>
        <dbReference type="EMBL" id="KAK1800483.1"/>
    </source>
</evidence>
<dbReference type="InterPro" id="IPR020946">
    <property type="entry name" value="Flavin_mOase-like"/>
</dbReference>
<reference evidence="9" key="1">
    <citation type="submission" date="2023-03" db="EMBL/GenBank/DDBJ databases">
        <title>Electrophorus voltai genome.</title>
        <authorList>
            <person name="Bian C."/>
        </authorList>
    </citation>
    <scope>NUCLEOTIDE SEQUENCE</scope>
    <source>
        <strain evidence="9">CB-2022</strain>
        <tissue evidence="9">Muscle</tissue>
    </source>
</reference>
<dbReference type="PANTHER" id="PTHR23023">
    <property type="entry name" value="DIMETHYLANILINE MONOOXYGENASE"/>
    <property type="match status" value="1"/>
</dbReference>
<evidence type="ECO:0000256" key="4">
    <source>
        <dbReference type="ARBA" id="ARBA00022827"/>
    </source>
</evidence>
<sequence>MSATGKLRVAIVGAGAAGLCVARHVSSRSTTFDPPVVYELTDHVGGTWFYEERVGIHDNGHPVHSSMYRDLRTNLPKEVMMFPDYPFDAQLPSFLSHRDILQYLQKYCKRHAITPYIKVFKFSTFQHCGGRGETHLHGDSRRGSCDVGGNFTWHVWRAEHTDIRLGVHLQWSLCEGSCVEKSHRLLCMTHVFFLFYRHYSTPHLPSILGIEHFKGKVMHSHSYRCREPFAHQSVVVLGAGSSGVDISFELVQANAKVTLSHNKPALAFPLPPEIQQAPPVVKVLEDGSLLFQDGSVAHAEVLLFCTGYSFHFPFLCPKLGLGIQHHLVAPLYKYLLPPAFPSLFFVGICKIICPFIHFHYQVQFALAVLEGTVQLPSRKMMEEAAEHERQMKVQKGVQEKHLLQMGSDQWEYYLDLATIAGISPPNPVVESLYEEVGRQRRMNPQAYRQINYKLVDATHWQVLGATDT</sequence>
<evidence type="ECO:0000256" key="3">
    <source>
        <dbReference type="ARBA" id="ARBA00022630"/>
    </source>
</evidence>
<keyword evidence="4 8" id="KW-0274">FAD</keyword>
<keyword evidence="6 8" id="KW-0560">Oxidoreductase</keyword>
<dbReference type="FunFam" id="3.50.50.60:FF:000138">
    <property type="entry name" value="Flavin-containing monooxygenase"/>
    <property type="match status" value="1"/>
</dbReference>
<dbReference type="EC" id="1.-.-.-" evidence="8"/>
<keyword evidence="3 8" id="KW-0285">Flavoprotein</keyword>
<comment type="caution">
    <text evidence="9">The sequence shown here is derived from an EMBL/GenBank/DDBJ whole genome shotgun (WGS) entry which is preliminary data.</text>
</comment>
<dbReference type="SUPFAM" id="SSF51905">
    <property type="entry name" value="FAD/NAD(P)-binding domain"/>
    <property type="match status" value="1"/>
</dbReference>
<dbReference type="Proteomes" id="UP001239994">
    <property type="component" value="Unassembled WGS sequence"/>
</dbReference>
<evidence type="ECO:0000313" key="10">
    <source>
        <dbReference type="Proteomes" id="UP001239994"/>
    </source>
</evidence>
<dbReference type="InterPro" id="IPR050346">
    <property type="entry name" value="FMO-like"/>
</dbReference>